<evidence type="ECO:0008006" key="6">
    <source>
        <dbReference type="Google" id="ProtNLM"/>
    </source>
</evidence>
<keyword evidence="5" id="KW-1185">Reference proteome</keyword>
<reference evidence="4" key="1">
    <citation type="submission" date="2021-01" db="EMBL/GenBank/DDBJ databases">
        <authorList>
            <consortium name="Genoscope - CEA"/>
            <person name="William W."/>
        </authorList>
    </citation>
    <scope>NUCLEOTIDE SEQUENCE</scope>
</reference>
<keyword evidence="1 2" id="KW-0802">TPR repeat</keyword>
<protein>
    <recommendedName>
        <fullName evidence="6">Tetratricopeptide repeat protein</fullName>
    </recommendedName>
</protein>
<gene>
    <name evidence="4" type="ORF">PPENT_87.1.T1370148</name>
</gene>
<dbReference type="Pfam" id="PF13414">
    <property type="entry name" value="TPR_11"/>
    <property type="match status" value="2"/>
</dbReference>
<dbReference type="PROSITE" id="PS50005">
    <property type="entry name" value="TPR"/>
    <property type="match status" value="6"/>
</dbReference>
<dbReference type="PROSITE" id="PS50293">
    <property type="entry name" value="TPR_REGION"/>
    <property type="match status" value="4"/>
</dbReference>
<keyword evidence="3" id="KW-0472">Membrane</keyword>
<dbReference type="GO" id="GO:0016567">
    <property type="term" value="P:protein ubiquitination"/>
    <property type="evidence" value="ECO:0007669"/>
    <property type="project" value="TreeGrafter"/>
</dbReference>
<name>A0A8S1XYJ2_9CILI</name>
<dbReference type="GO" id="GO:0031145">
    <property type="term" value="P:anaphase-promoting complex-dependent catabolic process"/>
    <property type="evidence" value="ECO:0007669"/>
    <property type="project" value="TreeGrafter"/>
</dbReference>
<dbReference type="SMART" id="SM00028">
    <property type="entry name" value="TPR"/>
    <property type="match status" value="7"/>
</dbReference>
<dbReference type="PANTHER" id="PTHR12558:SF13">
    <property type="entry name" value="CELL DIVISION CYCLE PROTEIN 27 HOMOLOG"/>
    <property type="match status" value="1"/>
</dbReference>
<feature type="transmembrane region" description="Helical" evidence="3">
    <location>
        <begin position="73"/>
        <end position="95"/>
    </location>
</feature>
<sequence>MIKPKVKQMQKKQMPIIGKEMPYKNSECIMNPQKPTLKQLRLNQQMLRHIMAKVYMIKLQSNTQKLLKLIHNFLCLIIIEAIINNYNIGLIYYILLQYDRAVEEYSKAIQIDPQEFISYYNRAIAYHYLKNYDEAIKGFSYVIQINPNYAMAYFNRGNTYLELDLIDDAIEDFNKAIKIDPQITLPKNLEKIAQTNNIYSEALGYFQKAIEQNSQHAKAYNNKGFVQQHLKKYDDAIKDFSDAIKIDPKLATAYNNRGNVYYHLKKYPEAIQDYSSAIKIDPKYVKAYNNRGNAYIKLNRVDDCNKDYQLANKIDPEYKNNKWNVQYDLSMFNMPKQFDQKQIQKDINAIGIDTSITVAYQLKGLTCCMLKDYEKALNNIDINLQNKSQKAQIYFQKGCVLILRHQKEITQ</sequence>
<proteinExistence type="predicted"/>
<feature type="repeat" description="TPR" evidence="2">
    <location>
        <begin position="251"/>
        <end position="284"/>
    </location>
</feature>
<evidence type="ECO:0000256" key="2">
    <source>
        <dbReference type="PROSITE-ProRule" id="PRU00339"/>
    </source>
</evidence>
<feature type="repeat" description="TPR" evidence="2">
    <location>
        <begin position="82"/>
        <end position="115"/>
    </location>
</feature>
<keyword evidence="3" id="KW-0812">Transmembrane</keyword>
<evidence type="ECO:0000256" key="1">
    <source>
        <dbReference type="ARBA" id="ARBA00022803"/>
    </source>
</evidence>
<dbReference type="EMBL" id="CAJJDO010000137">
    <property type="protein sequence ID" value="CAD8204574.1"/>
    <property type="molecule type" value="Genomic_DNA"/>
</dbReference>
<feature type="repeat" description="TPR" evidence="2">
    <location>
        <begin position="285"/>
        <end position="318"/>
    </location>
</feature>
<evidence type="ECO:0000313" key="4">
    <source>
        <dbReference type="EMBL" id="CAD8204574.1"/>
    </source>
</evidence>
<accession>A0A8S1XYJ2</accession>
<dbReference type="GO" id="GO:0007091">
    <property type="term" value="P:metaphase/anaphase transition of mitotic cell cycle"/>
    <property type="evidence" value="ECO:0007669"/>
    <property type="project" value="TreeGrafter"/>
</dbReference>
<evidence type="ECO:0000256" key="3">
    <source>
        <dbReference type="SAM" id="Phobius"/>
    </source>
</evidence>
<dbReference type="GO" id="GO:0005680">
    <property type="term" value="C:anaphase-promoting complex"/>
    <property type="evidence" value="ECO:0007669"/>
    <property type="project" value="TreeGrafter"/>
</dbReference>
<dbReference type="PANTHER" id="PTHR12558">
    <property type="entry name" value="CELL DIVISION CYCLE 16,23,27"/>
    <property type="match status" value="1"/>
</dbReference>
<dbReference type="OrthoDB" id="2017782at2759"/>
<comment type="caution">
    <text evidence="4">The sequence shown here is derived from an EMBL/GenBank/DDBJ whole genome shotgun (WGS) entry which is preliminary data.</text>
</comment>
<dbReference type="Pfam" id="PF00515">
    <property type="entry name" value="TPR_1"/>
    <property type="match status" value="2"/>
</dbReference>
<dbReference type="AlphaFoldDB" id="A0A8S1XYJ2"/>
<feature type="repeat" description="TPR" evidence="2">
    <location>
        <begin position="217"/>
        <end position="250"/>
    </location>
</feature>
<evidence type="ECO:0000313" key="5">
    <source>
        <dbReference type="Proteomes" id="UP000689195"/>
    </source>
</evidence>
<feature type="repeat" description="TPR" evidence="2">
    <location>
        <begin position="116"/>
        <end position="149"/>
    </location>
</feature>
<dbReference type="GO" id="GO:0051301">
    <property type="term" value="P:cell division"/>
    <property type="evidence" value="ECO:0007669"/>
    <property type="project" value="TreeGrafter"/>
</dbReference>
<feature type="repeat" description="TPR" evidence="2">
    <location>
        <begin position="150"/>
        <end position="183"/>
    </location>
</feature>
<dbReference type="InterPro" id="IPR019734">
    <property type="entry name" value="TPR_rpt"/>
</dbReference>
<organism evidence="4 5">
    <name type="scientific">Paramecium pentaurelia</name>
    <dbReference type="NCBI Taxonomy" id="43138"/>
    <lineage>
        <taxon>Eukaryota</taxon>
        <taxon>Sar</taxon>
        <taxon>Alveolata</taxon>
        <taxon>Ciliophora</taxon>
        <taxon>Intramacronucleata</taxon>
        <taxon>Oligohymenophorea</taxon>
        <taxon>Peniculida</taxon>
        <taxon>Parameciidae</taxon>
        <taxon>Paramecium</taxon>
    </lineage>
</organism>
<keyword evidence="3" id="KW-1133">Transmembrane helix</keyword>
<dbReference type="Proteomes" id="UP000689195">
    <property type="component" value="Unassembled WGS sequence"/>
</dbReference>
<dbReference type="GO" id="GO:0005737">
    <property type="term" value="C:cytoplasm"/>
    <property type="evidence" value="ECO:0007669"/>
    <property type="project" value="TreeGrafter"/>
</dbReference>